<keyword evidence="2" id="KW-1185">Reference proteome</keyword>
<sequence>MNYLEDITPIKNLKMLDNPFSGPLIPVKTNPGIVMKSDASNLQWRLISSGVTGVEVNLLFEKTKILFNRTYYNENNSVITYKIYPGG</sequence>
<dbReference type="AlphaFoldDB" id="A0A3A1QZ09"/>
<proteinExistence type="predicted"/>
<reference evidence="1 2" key="1">
    <citation type="submission" date="2018-09" db="EMBL/GenBank/DDBJ databases">
        <title>Bacillus saliacetes sp. nov., isolated from Thai shrimp paste (Ka-pi).</title>
        <authorList>
            <person name="Daroonpunt R."/>
            <person name="Tanasupawat S."/>
            <person name="Yiamsombut S."/>
        </authorList>
    </citation>
    <scope>NUCLEOTIDE SEQUENCE [LARGE SCALE GENOMIC DNA]</scope>
    <source>
        <strain evidence="1 2">SKP7-4</strain>
    </source>
</reference>
<dbReference type="RefSeq" id="WP_119546723.1">
    <property type="nucleotide sequence ID" value="NZ_QXIR01000011.1"/>
</dbReference>
<dbReference type="Proteomes" id="UP000265801">
    <property type="component" value="Unassembled WGS sequence"/>
</dbReference>
<organism evidence="1 2">
    <name type="scientific">Bacillus salacetis</name>
    <dbReference type="NCBI Taxonomy" id="2315464"/>
    <lineage>
        <taxon>Bacteria</taxon>
        <taxon>Bacillati</taxon>
        <taxon>Bacillota</taxon>
        <taxon>Bacilli</taxon>
        <taxon>Bacillales</taxon>
        <taxon>Bacillaceae</taxon>
        <taxon>Bacillus</taxon>
    </lineage>
</organism>
<evidence type="ECO:0000313" key="2">
    <source>
        <dbReference type="Proteomes" id="UP000265801"/>
    </source>
</evidence>
<dbReference type="EMBL" id="QXIR01000011">
    <property type="protein sequence ID" value="RIW34256.1"/>
    <property type="molecule type" value="Genomic_DNA"/>
</dbReference>
<evidence type="ECO:0000313" key="1">
    <source>
        <dbReference type="EMBL" id="RIW34256.1"/>
    </source>
</evidence>
<accession>A0A3A1QZ09</accession>
<gene>
    <name evidence="1" type="ORF">D3H55_09740</name>
</gene>
<name>A0A3A1QZ09_9BACI</name>
<protein>
    <submittedName>
        <fullName evidence="1">Uncharacterized protein</fullName>
    </submittedName>
</protein>
<comment type="caution">
    <text evidence="1">The sequence shown here is derived from an EMBL/GenBank/DDBJ whole genome shotgun (WGS) entry which is preliminary data.</text>
</comment>